<accession>A0A4R4YIX6</accession>
<comment type="caution">
    <text evidence="1">The sequence shown here is derived from an EMBL/GenBank/DDBJ whole genome shotgun (WGS) entry which is preliminary data.</text>
</comment>
<dbReference type="Gene3D" id="1.20.120.450">
    <property type="entry name" value="dinb family like domain"/>
    <property type="match status" value="1"/>
</dbReference>
<protein>
    <submittedName>
        <fullName evidence="1">DUF664 domain-containing protein</fullName>
    </submittedName>
</protein>
<dbReference type="Proteomes" id="UP000295124">
    <property type="component" value="Unassembled WGS sequence"/>
</dbReference>
<organism evidence="1 2">
    <name type="scientific">Kribbella antibiotica</name>
    <dbReference type="NCBI Taxonomy" id="190195"/>
    <lineage>
        <taxon>Bacteria</taxon>
        <taxon>Bacillati</taxon>
        <taxon>Actinomycetota</taxon>
        <taxon>Actinomycetes</taxon>
        <taxon>Propionibacteriales</taxon>
        <taxon>Kribbellaceae</taxon>
        <taxon>Kribbella</taxon>
    </lineage>
</organism>
<proteinExistence type="predicted"/>
<sequence length="192" mass="21313">MARNHRRGQCALRRDAGRCEPTSGRGRGRGAESGAAVKLELLESLRRSRAQVLAALDGVSEYDRRRPLVASGTNLLGLVKHLAGEEHGYLGESLGRTPLLRPTWFRDDPYEEQDMWASPDESTDYITGVYRELSAHSDQVVLSLDLDSPAHVAHWEKHETTMGYLLFTMATETAQHAGHATALRHLVTQSAR</sequence>
<reference evidence="1 2" key="1">
    <citation type="submission" date="2019-03" db="EMBL/GenBank/DDBJ databases">
        <title>Draft genome sequences of novel Actinobacteria.</title>
        <authorList>
            <person name="Sahin N."/>
            <person name="Ay H."/>
            <person name="Saygin H."/>
        </authorList>
    </citation>
    <scope>NUCLEOTIDE SEQUENCE [LARGE SCALE GENOMIC DNA]</scope>
    <source>
        <strain evidence="1 2">JCM 13523</strain>
    </source>
</reference>
<keyword evidence="2" id="KW-1185">Reference proteome</keyword>
<name>A0A4R4YIX6_9ACTN</name>
<dbReference type="InterPro" id="IPR034660">
    <property type="entry name" value="DinB/YfiT-like"/>
</dbReference>
<evidence type="ECO:0000313" key="1">
    <source>
        <dbReference type="EMBL" id="TDD44024.1"/>
    </source>
</evidence>
<dbReference type="AlphaFoldDB" id="A0A4R4YIX6"/>
<evidence type="ECO:0000313" key="2">
    <source>
        <dbReference type="Proteomes" id="UP000295124"/>
    </source>
</evidence>
<dbReference type="OrthoDB" id="4548523at2"/>
<gene>
    <name evidence="1" type="ORF">E1263_41155</name>
</gene>
<dbReference type="SUPFAM" id="SSF109854">
    <property type="entry name" value="DinB/YfiT-like putative metalloenzymes"/>
    <property type="match status" value="1"/>
</dbReference>
<dbReference type="Pfam" id="PF04978">
    <property type="entry name" value="MST"/>
    <property type="match status" value="1"/>
</dbReference>
<dbReference type="EMBL" id="SMKX01000247">
    <property type="protein sequence ID" value="TDD44024.1"/>
    <property type="molecule type" value="Genomic_DNA"/>
</dbReference>
<dbReference type="InterPro" id="IPR007061">
    <property type="entry name" value="MST-like"/>
</dbReference>